<comment type="caution">
    <text evidence="3">The sequence shown here is derived from an EMBL/GenBank/DDBJ whole genome shotgun (WGS) entry which is preliminary data.</text>
</comment>
<protein>
    <submittedName>
        <fullName evidence="3">Uncharacterized protein</fullName>
    </submittedName>
</protein>
<keyword evidence="2" id="KW-1133">Transmembrane helix</keyword>
<evidence type="ECO:0000256" key="1">
    <source>
        <dbReference type="SAM" id="MobiDB-lite"/>
    </source>
</evidence>
<organism evidence="3 4">
    <name type="scientific">Edaphochlamys debaryana</name>
    <dbReference type="NCBI Taxonomy" id="47281"/>
    <lineage>
        <taxon>Eukaryota</taxon>
        <taxon>Viridiplantae</taxon>
        <taxon>Chlorophyta</taxon>
        <taxon>core chlorophytes</taxon>
        <taxon>Chlorophyceae</taxon>
        <taxon>CS clade</taxon>
        <taxon>Chlamydomonadales</taxon>
        <taxon>Chlamydomonadales incertae sedis</taxon>
        <taxon>Edaphochlamys</taxon>
    </lineage>
</organism>
<evidence type="ECO:0000313" key="3">
    <source>
        <dbReference type="EMBL" id="KAG2493578.1"/>
    </source>
</evidence>
<name>A0A835Y0C3_9CHLO</name>
<keyword evidence="4" id="KW-1185">Reference proteome</keyword>
<feature type="transmembrane region" description="Helical" evidence="2">
    <location>
        <begin position="39"/>
        <end position="58"/>
    </location>
</feature>
<feature type="region of interest" description="Disordered" evidence="1">
    <location>
        <begin position="64"/>
        <end position="93"/>
    </location>
</feature>
<evidence type="ECO:0000256" key="2">
    <source>
        <dbReference type="SAM" id="Phobius"/>
    </source>
</evidence>
<gene>
    <name evidence="3" type="ORF">HYH03_008097</name>
</gene>
<dbReference type="Proteomes" id="UP000612055">
    <property type="component" value="Unassembled WGS sequence"/>
</dbReference>
<reference evidence="3" key="1">
    <citation type="journal article" date="2020" name="bioRxiv">
        <title>Comparative genomics of Chlamydomonas.</title>
        <authorList>
            <person name="Craig R.J."/>
            <person name="Hasan A.R."/>
            <person name="Ness R.W."/>
            <person name="Keightley P.D."/>
        </authorList>
    </citation>
    <scope>NUCLEOTIDE SEQUENCE</scope>
    <source>
        <strain evidence="3">CCAP 11/70</strain>
    </source>
</reference>
<keyword evidence="2" id="KW-0812">Transmembrane</keyword>
<dbReference type="OrthoDB" id="525938at2759"/>
<evidence type="ECO:0000313" key="4">
    <source>
        <dbReference type="Proteomes" id="UP000612055"/>
    </source>
</evidence>
<dbReference type="AlphaFoldDB" id="A0A835Y0C3"/>
<proteinExistence type="predicted"/>
<sequence length="109" mass="12009">MAPTPVASSVPAGARHVVLGKEHEHHPKDLLHAFEFESLVIVLVLIHAVAFLFFYYLLVKTRKPGPAKPKWGPDGKPVGAPARHKDSSMFQWRSPAEVLAAQKQKLGKV</sequence>
<dbReference type="EMBL" id="JAEHOE010000036">
    <property type="protein sequence ID" value="KAG2493578.1"/>
    <property type="molecule type" value="Genomic_DNA"/>
</dbReference>
<accession>A0A835Y0C3</accession>
<keyword evidence="2" id="KW-0472">Membrane</keyword>